<keyword evidence="4 6" id="KW-0418">Kinase</keyword>
<dbReference type="GO" id="GO:0005524">
    <property type="term" value="F:ATP binding"/>
    <property type="evidence" value="ECO:0007669"/>
    <property type="project" value="UniProtKB-UniRule"/>
</dbReference>
<comment type="subcellular location">
    <subcellularLocation>
        <location evidence="4">Cytoplasm</location>
    </subcellularLocation>
</comment>
<dbReference type="GO" id="GO:0015937">
    <property type="term" value="P:coenzyme A biosynthetic process"/>
    <property type="evidence" value="ECO:0007669"/>
    <property type="project" value="UniProtKB-UniRule"/>
</dbReference>
<dbReference type="EMBL" id="AP024086">
    <property type="protein sequence ID" value="BCL60193.1"/>
    <property type="molecule type" value="Genomic_DNA"/>
</dbReference>
<dbReference type="HAMAP" id="MF_00376">
    <property type="entry name" value="Dephospho_CoA_kinase"/>
    <property type="match status" value="1"/>
</dbReference>
<evidence type="ECO:0000256" key="1">
    <source>
        <dbReference type="ARBA" id="ARBA00022741"/>
    </source>
</evidence>
<keyword evidence="3 4" id="KW-0173">Coenzyme A biosynthesis</keyword>
<keyword evidence="7" id="KW-1185">Reference proteome</keyword>
<dbReference type="UniPathway" id="UPA00241">
    <property type="reaction ID" value="UER00356"/>
</dbReference>
<evidence type="ECO:0000256" key="5">
    <source>
        <dbReference type="NCBIfam" id="TIGR00152"/>
    </source>
</evidence>
<dbReference type="PANTHER" id="PTHR10695:SF46">
    <property type="entry name" value="BIFUNCTIONAL COENZYME A SYNTHASE-RELATED"/>
    <property type="match status" value="1"/>
</dbReference>
<dbReference type="CDD" id="cd02022">
    <property type="entry name" value="DPCK"/>
    <property type="match status" value="1"/>
</dbReference>
<accession>A0A8D5FF63</accession>
<dbReference type="Pfam" id="PF01121">
    <property type="entry name" value="CoaE"/>
    <property type="match status" value="1"/>
</dbReference>
<dbReference type="GO" id="GO:0004140">
    <property type="term" value="F:dephospho-CoA kinase activity"/>
    <property type="evidence" value="ECO:0007669"/>
    <property type="project" value="UniProtKB-UniRule"/>
</dbReference>
<dbReference type="PANTHER" id="PTHR10695">
    <property type="entry name" value="DEPHOSPHO-COA KINASE-RELATED"/>
    <property type="match status" value="1"/>
</dbReference>
<proteinExistence type="inferred from homology"/>
<keyword evidence="2 4" id="KW-0067">ATP-binding</keyword>
<comment type="catalytic activity">
    <reaction evidence="4">
        <text>3'-dephospho-CoA + ATP = ADP + CoA + H(+)</text>
        <dbReference type="Rhea" id="RHEA:18245"/>
        <dbReference type="ChEBI" id="CHEBI:15378"/>
        <dbReference type="ChEBI" id="CHEBI:30616"/>
        <dbReference type="ChEBI" id="CHEBI:57287"/>
        <dbReference type="ChEBI" id="CHEBI:57328"/>
        <dbReference type="ChEBI" id="CHEBI:456216"/>
        <dbReference type="EC" id="2.7.1.24"/>
    </reaction>
</comment>
<dbReference type="GO" id="GO:0005737">
    <property type="term" value="C:cytoplasm"/>
    <property type="evidence" value="ECO:0007669"/>
    <property type="project" value="UniProtKB-SubCell"/>
</dbReference>
<dbReference type="Proteomes" id="UP000826725">
    <property type="component" value="Chromosome"/>
</dbReference>
<feature type="binding site" evidence="4">
    <location>
        <begin position="10"/>
        <end position="15"/>
    </location>
    <ligand>
        <name>ATP</name>
        <dbReference type="ChEBI" id="CHEBI:30616"/>
    </ligand>
</feature>
<organism evidence="6 7">
    <name type="scientific">Desulfomarina profundi</name>
    <dbReference type="NCBI Taxonomy" id="2772557"/>
    <lineage>
        <taxon>Bacteria</taxon>
        <taxon>Pseudomonadati</taxon>
        <taxon>Thermodesulfobacteriota</taxon>
        <taxon>Desulfobulbia</taxon>
        <taxon>Desulfobulbales</taxon>
        <taxon>Desulfobulbaceae</taxon>
        <taxon>Desulfomarina</taxon>
    </lineage>
</organism>
<comment type="pathway">
    <text evidence="4">Cofactor biosynthesis; coenzyme A biosynthesis; CoA from (R)-pantothenate: step 5/5.</text>
</comment>
<protein>
    <recommendedName>
        <fullName evidence="4 5">Dephospho-CoA kinase</fullName>
        <ecNumber evidence="4 5">2.7.1.24</ecNumber>
    </recommendedName>
    <alternativeName>
        <fullName evidence="4">Dephosphocoenzyme A kinase</fullName>
    </alternativeName>
</protein>
<comment type="similarity">
    <text evidence="4">Belongs to the CoaE family.</text>
</comment>
<evidence type="ECO:0000256" key="3">
    <source>
        <dbReference type="ARBA" id="ARBA00022993"/>
    </source>
</evidence>
<evidence type="ECO:0000256" key="4">
    <source>
        <dbReference type="HAMAP-Rule" id="MF_00376"/>
    </source>
</evidence>
<dbReference type="KEGG" id="dbk:DGMP_08860"/>
<dbReference type="RefSeq" id="WP_228856351.1">
    <property type="nucleotide sequence ID" value="NZ_AP024086.1"/>
</dbReference>
<gene>
    <name evidence="4 6" type="primary">coaE</name>
    <name evidence="6" type="ORF">DGMP_08860</name>
</gene>
<dbReference type="InterPro" id="IPR001977">
    <property type="entry name" value="Depp_CoAkinase"/>
</dbReference>
<keyword evidence="4" id="KW-0808">Transferase</keyword>
<reference evidence="6" key="1">
    <citation type="submission" date="2020-09" db="EMBL/GenBank/DDBJ databases">
        <title>Desulfogranum mesoprofundum gen. nov., sp. nov., a novel mesophilic, sulfate-reducing chemolithoautotroph isolated from a deep-sea hydrothermal vent chimney in the Suiyo Seamount.</title>
        <authorList>
            <person name="Hashimoto Y."/>
            <person name="Nakagawa S."/>
        </authorList>
    </citation>
    <scope>NUCLEOTIDE SEQUENCE</scope>
    <source>
        <strain evidence="6">KT2</strain>
    </source>
</reference>
<comment type="function">
    <text evidence="4">Catalyzes the phosphorylation of the 3'-hydroxyl group of dephosphocoenzyme A to form coenzyme A.</text>
</comment>
<evidence type="ECO:0000256" key="2">
    <source>
        <dbReference type="ARBA" id="ARBA00022840"/>
    </source>
</evidence>
<evidence type="ECO:0000313" key="6">
    <source>
        <dbReference type="EMBL" id="BCL60193.1"/>
    </source>
</evidence>
<sequence>MKIAVTGGLGSGKSTVSKLLAAGLCCELVNTDELCRQQLLPEEIGYTKLLESFGREFLTTDGALDRSKLREAVFSDNSVKYRLESILHPLVRDIVREKATSTDCLLVEVPLLYEVGWQNDFDISVLVYVPEAVVYERVARRDGHSREIIRSILDNQIPLDEKLPQASFIIDNSGTFVSTVLQVSYLTRVIFAG</sequence>
<evidence type="ECO:0000313" key="7">
    <source>
        <dbReference type="Proteomes" id="UP000826725"/>
    </source>
</evidence>
<dbReference type="EC" id="2.7.1.24" evidence="4 5"/>
<name>A0A8D5FF63_9BACT</name>
<dbReference type="NCBIfam" id="TIGR00152">
    <property type="entry name" value="dephospho-CoA kinase"/>
    <property type="match status" value="1"/>
</dbReference>
<keyword evidence="1 4" id="KW-0547">Nucleotide-binding</keyword>
<dbReference type="PROSITE" id="PS51219">
    <property type="entry name" value="DPCK"/>
    <property type="match status" value="1"/>
</dbReference>
<dbReference type="AlphaFoldDB" id="A0A8D5FF63"/>
<keyword evidence="4" id="KW-0963">Cytoplasm</keyword>